<protein>
    <submittedName>
        <fullName evidence="1">Uncharacterized protein</fullName>
    </submittedName>
</protein>
<sequence>MLEVICVSSLLVPFCAPTTRIAQEAVKHARAQGMSTFKNTDNIDIVPISLQCPIPPSFGSFSNLESLDISSNMLVGEKVRIFGKGRTCRRQKGRSSRQASDTGVVHVEGSPILKSAISDNFGRVTVKVRQLKASAIGSFGRWLLLRKSVFLCQGRRRVCLGVSCFDPGYARLIMV</sequence>
<accession>A0AAD4W030</accession>
<dbReference type="AlphaFoldDB" id="A0AAD4W030"/>
<comment type="caution">
    <text evidence="1">The sequence shown here is derived from an EMBL/GenBank/DDBJ whole genome shotgun (WGS) entry which is preliminary data.</text>
</comment>
<name>A0AAD4W030_PRUDU</name>
<evidence type="ECO:0000313" key="2">
    <source>
        <dbReference type="Proteomes" id="UP001054821"/>
    </source>
</evidence>
<dbReference type="EMBL" id="JAJFAZ020000004">
    <property type="protein sequence ID" value="KAI5334016.1"/>
    <property type="molecule type" value="Genomic_DNA"/>
</dbReference>
<proteinExistence type="predicted"/>
<keyword evidence="2" id="KW-1185">Reference proteome</keyword>
<dbReference type="Proteomes" id="UP001054821">
    <property type="component" value="Chromosome 4"/>
</dbReference>
<organism evidence="1 2">
    <name type="scientific">Prunus dulcis</name>
    <name type="common">Almond</name>
    <name type="synonym">Amygdalus dulcis</name>
    <dbReference type="NCBI Taxonomy" id="3755"/>
    <lineage>
        <taxon>Eukaryota</taxon>
        <taxon>Viridiplantae</taxon>
        <taxon>Streptophyta</taxon>
        <taxon>Embryophyta</taxon>
        <taxon>Tracheophyta</taxon>
        <taxon>Spermatophyta</taxon>
        <taxon>Magnoliopsida</taxon>
        <taxon>eudicotyledons</taxon>
        <taxon>Gunneridae</taxon>
        <taxon>Pentapetalae</taxon>
        <taxon>rosids</taxon>
        <taxon>fabids</taxon>
        <taxon>Rosales</taxon>
        <taxon>Rosaceae</taxon>
        <taxon>Amygdaloideae</taxon>
        <taxon>Amygdaleae</taxon>
        <taxon>Prunus</taxon>
    </lineage>
</organism>
<gene>
    <name evidence="1" type="ORF">L3X38_024149</name>
</gene>
<reference evidence="1 2" key="1">
    <citation type="journal article" date="2022" name="G3 (Bethesda)">
        <title>Whole-genome sequence and methylome profiling of the almond [Prunus dulcis (Mill.) D.A. Webb] cultivar 'Nonpareil'.</title>
        <authorList>
            <person name="D'Amico-Willman K.M."/>
            <person name="Ouma W.Z."/>
            <person name="Meulia T."/>
            <person name="Sideli G.M."/>
            <person name="Gradziel T.M."/>
            <person name="Fresnedo-Ramirez J."/>
        </authorList>
    </citation>
    <scope>NUCLEOTIDE SEQUENCE [LARGE SCALE GENOMIC DNA]</scope>
    <source>
        <strain evidence="1">Clone GOH B32 T37-40</strain>
    </source>
</reference>
<evidence type="ECO:0000313" key="1">
    <source>
        <dbReference type="EMBL" id="KAI5334016.1"/>
    </source>
</evidence>